<dbReference type="GO" id="GO:0005524">
    <property type="term" value="F:ATP binding"/>
    <property type="evidence" value="ECO:0007669"/>
    <property type="project" value="UniProtKB-KW"/>
</dbReference>
<evidence type="ECO:0000256" key="4">
    <source>
        <dbReference type="ARBA" id="ARBA00022763"/>
    </source>
</evidence>
<dbReference type="GO" id="GO:0043138">
    <property type="term" value="F:3'-5' DNA helicase activity"/>
    <property type="evidence" value="ECO:0007669"/>
    <property type="project" value="TreeGrafter"/>
</dbReference>
<dbReference type="AlphaFoldDB" id="A0A518IAK3"/>
<dbReference type="Pfam" id="PF21445">
    <property type="entry name" value="ADDB_N"/>
    <property type="match status" value="1"/>
</dbReference>
<proteinExistence type="inferred from homology"/>
<accession>A0A518IAK3</accession>
<keyword evidence="5 12" id="KW-0378">Hydrolase</keyword>
<keyword evidence="6 12" id="KW-0347">Helicase</keyword>
<dbReference type="EC" id="3.1.-.-" evidence="12"/>
<evidence type="ECO:0000313" key="13">
    <source>
        <dbReference type="Proteomes" id="UP000318313"/>
    </source>
</evidence>
<evidence type="ECO:0000256" key="5">
    <source>
        <dbReference type="ARBA" id="ARBA00022801"/>
    </source>
</evidence>
<evidence type="ECO:0000256" key="10">
    <source>
        <dbReference type="ARBA" id="ARBA00023204"/>
    </source>
</evidence>
<dbReference type="KEGG" id="gfm:Enr17x_21530"/>
<evidence type="ECO:0000256" key="7">
    <source>
        <dbReference type="ARBA" id="ARBA00022839"/>
    </source>
</evidence>
<keyword evidence="10" id="KW-0234">DNA repair</keyword>
<reference evidence="12 13" key="1">
    <citation type="submission" date="2019-03" db="EMBL/GenBank/DDBJ databases">
        <title>Deep-cultivation of Planctomycetes and their phenomic and genomic characterization uncovers novel biology.</title>
        <authorList>
            <person name="Wiegand S."/>
            <person name="Jogler M."/>
            <person name="Boedeker C."/>
            <person name="Pinto D."/>
            <person name="Vollmers J."/>
            <person name="Rivas-Marin E."/>
            <person name="Kohn T."/>
            <person name="Peeters S.H."/>
            <person name="Heuer A."/>
            <person name="Rast P."/>
            <person name="Oberbeckmann S."/>
            <person name="Bunk B."/>
            <person name="Jeske O."/>
            <person name="Meyerdierks A."/>
            <person name="Storesund J.E."/>
            <person name="Kallscheuer N."/>
            <person name="Luecker S."/>
            <person name="Lage O.M."/>
            <person name="Pohl T."/>
            <person name="Merkel B.J."/>
            <person name="Hornburger P."/>
            <person name="Mueller R.-W."/>
            <person name="Bruemmer F."/>
            <person name="Labrenz M."/>
            <person name="Spormann A.M."/>
            <person name="Op den Camp H."/>
            <person name="Overmann J."/>
            <person name="Amann R."/>
            <person name="Jetten M.S.M."/>
            <person name="Mascher T."/>
            <person name="Medema M.H."/>
            <person name="Devos D.P."/>
            <person name="Kaster A.-K."/>
            <person name="Ovreas L."/>
            <person name="Rohde M."/>
            <person name="Galperin M.Y."/>
            <person name="Jogler C."/>
        </authorList>
    </citation>
    <scope>NUCLEOTIDE SEQUENCE [LARGE SCALE GENOMIC DNA]</scope>
    <source>
        <strain evidence="12 13">Enr17</strain>
    </source>
</reference>
<keyword evidence="2" id="KW-0540">Nuclease</keyword>
<evidence type="ECO:0000256" key="1">
    <source>
        <dbReference type="ARBA" id="ARBA00009922"/>
    </source>
</evidence>
<dbReference type="Proteomes" id="UP000318313">
    <property type="component" value="Chromosome"/>
</dbReference>
<dbReference type="PANTHER" id="PTHR11070">
    <property type="entry name" value="UVRD / RECB / PCRA DNA HELICASE FAMILY MEMBER"/>
    <property type="match status" value="1"/>
</dbReference>
<name>A0A518IAK3_9PLAN</name>
<dbReference type="InterPro" id="IPR000212">
    <property type="entry name" value="DNA_helicase_UvrD/REP"/>
</dbReference>
<sequence>MQPEVQILIGTAGSGKTEQLLDRYRGALQTGLSRHCPGTTLWISPTIRSRRQVLDQLLCEEMPVCFAPNVYTFEAFAETILKSLDEPIQTLPEISKRYLLRTIVDDCIAAGQIQYFSSIAGTTGFLDLVSSFISELKREEIWPEQFSKACDLLNSDSRHKDQELALIYDRYQVALHEMRRYDSEGRFWSARTALQEGKWGPFGQFDLVVLDGFADFTHTQYEILELLARRTGQLLISLPLETEMRRNDLFAKSVVAKGALESRLPGTIKTICCTPNDSQTSLWQISHSLFDNPRSIKPLRTADQIKVLAVAGQRNEVEVLASEVKQLLLQGILPEEITVAFRSTQEYGDLIEETLTAAGIPYFLGLEQEFSRFPVVRAVFAFLQIELDHWSFDSMMSILDSNYFCPDWPEYREGSAVRCLSRALRQLKIDSGKSDLLNALEKESQKSLELCARYPGQAKWESLRQETQAANQLARRLAEATQRLRGKAPFVTWIEILISLANEFGLPKAWEGADTEQDLLARRDQFVWERFQQLLFHAVSQVEQIEEFHQRAATPLDLMEFRGLLLDLLEQQTLSLQPEETGRIRVLDVAQLRNLSIPYLLIGGLSEASFPRSHREDCLYSEKDRGDLNQNGLSLKVHANQQQEEMLLFYEVMTRFSKQLILSYPAISSTGQPLFPSPYLSALIDLFEPAVLTVQHVGELNPLPRQEQTLSTRDLRVLSTNLLKQGQTGIFLSMLNEPLLKETAFNILAASEMAVARFECEGFTEYEGILVSPQNRQAIRERFPQEYEFSTTQLELYLACPYQFFTQSVLGIEVPEPPELRTNHLQRGIHVHSILTKLYELLIQQGETDRFYVADQVESLFLDLLDERVSDEIAETKLQQVLLTIEKQILEDWGTLFAEQSEMYGRQFDELWDQPPAIVGREVPFGRVPTEPDLTQEHFGHLTLGSGERETRIRGQIDRIDVGRMEGKKYFNIIDYKTGRALPSASEIRAGKKIQLALYLIAARRLEMIDIDAEPFHLGYWKVQESGFVMPLRSRKKLVEPISGEDLELLETTMEGLVPHLAHLIRGGIYPVQVDEKIAHLDPAFHSVCRFSQVESYRDSLSKQIDLLNYSETESDLSEEDSPEE</sequence>
<evidence type="ECO:0000256" key="9">
    <source>
        <dbReference type="ARBA" id="ARBA00023125"/>
    </source>
</evidence>
<gene>
    <name evidence="12" type="primary">addB</name>
    <name evidence="12" type="ORF">Enr17x_21530</name>
</gene>
<dbReference type="PANTHER" id="PTHR11070:SF49">
    <property type="entry name" value="ATP-DEPENDENT HELICASE_DEOXYRIBONUCLEASE SUBUNIT B"/>
    <property type="match status" value="1"/>
</dbReference>
<dbReference type="InterPro" id="IPR014017">
    <property type="entry name" value="DNA_helicase_UvrD-like_C"/>
</dbReference>
<dbReference type="InterPro" id="IPR013986">
    <property type="entry name" value="DExx_box_DNA_helicase_dom_sf"/>
</dbReference>
<keyword evidence="4" id="KW-0227">DNA damage</keyword>
<dbReference type="GO" id="GO:0005829">
    <property type="term" value="C:cytosol"/>
    <property type="evidence" value="ECO:0007669"/>
    <property type="project" value="TreeGrafter"/>
</dbReference>
<keyword evidence="7" id="KW-0269">Exonuclease</keyword>
<dbReference type="PROSITE" id="PS51217">
    <property type="entry name" value="UVRD_HELICASE_CTER"/>
    <property type="match status" value="1"/>
</dbReference>
<dbReference type="InterPro" id="IPR038726">
    <property type="entry name" value="PDDEXK_AddAB-type"/>
</dbReference>
<dbReference type="GO" id="GO:0003677">
    <property type="term" value="F:DNA binding"/>
    <property type="evidence" value="ECO:0007669"/>
    <property type="project" value="UniProtKB-KW"/>
</dbReference>
<dbReference type="InterPro" id="IPR011604">
    <property type="entry name" value="PDDEXK-like_dom_sf"/>
</dbReference>
<evidence type="ECO:0000256" key="8">
    <source>
        <dbReference type="ARBA" id="ARBA00022840"/>
    </source>
</evidence>
<dbReference type="RefSeq" id="WP_145308384.1">
    <property type="nucleotide sequence ID" value="NZ_CP037452.1"/>
</dbReference>
<organism evidence="12 13">
    <name type="scientific">Gimesia fumaroli</name>
    <dbReference type="NCBI Taxonomy" id="2527976"/>
    <lineage>
        <taxon>Bacteria</taxon>
        <taxon>Pseudomonadati</taxon>
        <taxon>Planctomycetota</taxon>
        <taxon>Planctomycetia</taxon>
        <taxon>Planctomycetales</taxon>
        <taxon>Planctomycetaceae</taxon>
        <taxon>Gimesia</taxon>
    </lineage>
</organism>
<keyword evidence="9" id="KW-0238">DNA-binding</keyword>
<comment type="similarity">
    <text evidence="1">Belongs to the helicase family. UvrD subfamily.</text>
</comment>
<protein>
    <submittedName>
        <fullName evidence="12">ATP-dependent helicase/deoxyribonuclease subunit B</fullName>
        <ecNumber evidence="12">3.1.-.-</ecNumber>
    </submittedName>
</protein>
<dbReference type="OrthoDB" id="5487982at2"/>
<evidence type="ECO:0000256" key="2">
    <source>
        <dbReference type="ARBA" id="ARBA00022722"/>
    </source>
</evidence>
<dbReference type="Gene3D" id="3.40.50.300">
    <property type="entry name" value="P-loop containing nucleotide triphosphate hydrolases"/>
    <property type="match status" value="3"/>
</dbReference>
<dbReference type="InterPro" id="IPR049035">
    <property type="entry name" value="ADDB_N"/>
</dbReference>
<dbReference type="SUPFAM" id="SSF52540">
    <property type="entry name" value="P-loop containing nucleoside triphosphate hydrolases"/>
    <property type="match status" value="2"/>
</dbReference>
<keyword evidence="8" id="KW-0067">ATP-binding</keyword>
<dbReference type="Gene3D" id="1.10.10.160">
    <property type="match status" value="1"/>
</dbReference>
<dbReference type="InterPro" id="IPR027417">
    <property type="entry name" value="P-loop_NTPase"/>
</dbReference>
<dbReference type="Gene3D" id="3.90.320.10">
    <property type="match status" value="1"/>
</dbReference>
<dbReference type="Pfam" id="PF13361">
    <property type="entry name" value="UvrD_C"/>
    <property type="match status" value="1"/>
</dbReference>
<keyword evidence="13" id="KW-1185">Reference proteome</keyword>
<evidence type="ECO:0000256" key="6">
    <source>
        <dbReference type="ARBA" id="ARBA00022806"/>
    </source>
</evidence>
<keyword evidence="3" id="KW-0547">Nucleotide-binding</keyword>
<dbReference type="GO" id="GO:0004527">
    <property type="term" value="F:exonuclease activity"/>
    <property type="evidence" value="ECO:0007669"/>
    <property type="project" value="UniProtKB-KW"/>
</dbReference>
<dbReference type="EMBL" id="CP037452">
    <property type="protein sequence ID" value="QDV50115.1"/>
    <property type="molecule type" value="Genomic_DNA"/>
</dbReference>
<dbReference type="Pfam" id="PF12705">
    <property type="entry name" value="PDDEXK_1"/>
    <property type="match status" value="1"/>
</dbReference>
<dbReference type="GO" id="GO:0033202">
    <property type="term" value="C:DNA helicase complex"/>
    <property type="evidence" value="ECO:0007669"/>
    <property type="project" value="TreeGrafter"/>
</dbReference>
<evidence type="ECO:0000313" key="12">
    <source>
        <dbReference type="EMBL" id="QDV50115.1"/>
    </source>
</evidence>
<evidence type="ECO:0000259" key="11">
    <source>
        <dbReference type="PROSITE" id="PS51217"/>
    </source>
</evidence>
<dbReference type="GO" id="GO:0000725">
    <property type="term" value="P:recombinational repair"/>
    <property type="evidence" value="ECO:0007669"/>
    <property type="project" value="TreeGrafter"/>
</dbReference>
<feature type="domain" description="UvrD-like helicase C-terminal" evidence="11">
    <location>
        <begin position="275"/>
        <end position="594"/>
    </location>
</feature>
<evidence type="ECO:0000256" key="3">
    <source>
        <dbReference type="ARBA" id="ARBA00022741"/>
    </source>
</evidence>